<dbReference type="EMBL" id="JTDY01011334">
    <property type="protein sequence ID" value="KOB56898.1"/>
    <property type="molecule type" value="Genomic_DNA"/>
</dbReference>
<evidence type="ECO:0000313" key="2">
    <source>
        <dbReference type="EMBL" id="KOB56898.1"/>
    </source>
</evidence>
<name>A0A0L7K4U5_OPEBR</name>
<dbReference type="AlphaFoldDB" id="A0A0L7K4U5"/>
<protein>
    <submittedName>
        <fullName evidence="2">Putative DNA binding protein</fullName>
    </submittedName>
</protein>
<feature type="region of interest" description="Disordered" evidence="1">
    <location>
        <begin position="44"/>
        <end position="63"/>
    </location>
</feature>
<evidence type="ECO:0000256" key="1">
    <source>
        <dbReference type="SAM" id="MobiDB-lite"/>
    </source>
</evidence>
<accession>A0A0L7K4U5</accession>
<organism evidence="2 3">
    <name type="scientific">Operophtera brumata</name>
    <name type="common">Winter moth</name>
    <name type="synonym">Phalaena brumata</name>
    <dbReference type="NCBI Taxonomy" id="104452"/>
    <lineage>
        <taxon>Eukaryota</taxon>
        <taxon>Metazoa</taxon>
        <taxon>Ecdysozoa</taxon>
        <taxon>Arthropoda</taxon>
        <taxon>Hexapoda</taxon>
        <taxon>Insecta</taxon>
        <taxon>Pterygota</taxon>
        <taxon>Neoptera</taxon>
        <taxon>Endopterygota</taxon>
        <taxon>Lepidoptera</taxon>
        <taxon>Glossata</taxon>
        <taxon>Ditrysia</taxon>
        <taxon>Geometroidea</taxon>
        <taxon>Geometridae</taxon>
        <taxon>Larentiinae</taxon>
        <taxon>Operophtera</taxon>
    </lineage>
</organism>
<dbReference type="Proteomes" id="UP000037510">
    <property type="component" value="Unassembled WGS sequence"/>
</dbReference>
<evidence type="ECO:0000313" key="3">
    <source>
        <dbReference type="Proteomes" id="UP000037510"/>
    </source>
</evidence>
<reference evidence="2 3" key="1">
    <citation type="journal article" date="2015" name="Genome Biol. Evol.">
        <title>The genome of winter moth (Operophtera brumata) provides a genomic perspective on sexual dimorphism and phenology.</title>
        <authorList>
            <person name="Derks M.F."/>
            <person name="Smit S."/>
            <person name="Salis L."/>
            <person name="Schijlen E."/>
            <person name="Bossers A."/>
            <person name="Mateman C."/>
            <person name="Pijl A.S."/>
            <person name="de Ridder D."/>
            <person name="Groenen M.A."/>
            <person name="Visser M.E."/>
            <person name="Megens H.J."/>
        </authorList>
    </citation>
    <scope>NUCLEOTIDE SEQUENCE [LARGE SCALE GENOMIC DNA]</scope>
    <source>
        <strain evidence="2">WM2013NL</strain>
        <tissue evidence="2">Head and thorax</tissue>
    </source>
</reference>
<sequence length="125" mass="13824">MYVSNDKSDSESKFPMTEQSKLLFKKPHSKSKFLGQVPLSGSDCESIVSKPTTSRVKKSTTASKRKCLGETRVRERKKKMDMNDIFGLCSVDDEAVLSNGVQQLPSFLANRVANGMQRSCTPTNG</sequence>
<keyword evidence="3" id="KW-1185">Reference proteome</keyword>
<gene>
    <name evidence="2" type="ORF">OBRU01_26046</name>
</gene>
<comment type="caution">
    <text evidence="2">The sequence shown here is derived from an EMBL/GenBank/DDBJ whole genome shotgun (WGS) entry which is preliminary data.</text>
</comment>
<proteinExistence type="predicted"/>